<keyword evidence="2" id="KW-0812">Transmembrane</keyword>
<feature type="signal peptide" evidence="3">
    <location>
        <begin position="1"/>
        <end position="26"/>
    </location>
</feature>
<proteinExistence type="predicted"/>
<organism evidence="4 5">
    <name type="scientific">Lyophyllum shimeji</name>
    <name type="common">Hon-shimeji</name>
    <name type="synonym">Tricholoma shimeji</name>
    <dbReference type="NCBI Taxonomy" id="47721"/>
    <lineage>
        <taxon>Eukaryota</taxon>
        <taxon>Fungi</taxon>
        <taxon>Dikarya</taxon>
        <taxon>Basidiomycota</taxon>
        <taxon>Agaricomycotina</taxon>
        <taxon>Agaricomycetes</taxon>
        <taxon>Agaricomycetidae</taxon>
        <taxon>Agaricales</taxon>
        <taxon>Tricholomatineae</taxon>
        <taxon>Lyophyllaceae</taxon>
        <taxon>Lyophyllum</taxon>
    </lineage>
</organism>
<dbReference type="AlphaFoldDB" id="A0A9P3PWQ0"/>
<evidence type="ECO:0000313" key="4">
    <source>
        <dbReference type="EMBL" id="GLB42979.1"/>
    </source>
</evidence>
<evidence type="ECO:0000313" key="5">
    <source>
        <dbReference type="Proteomes" id="UP001063166"/>
    </source>
</evidence>
<accession>A0A9P3PWQ0</accession>
<dbReference type="Proteomes" id="UP001063166">
    <property type="component" value="Unassembled WGS sequence"/>
</dbReference>
<keyword evidence="2" id="KW-0472">Membrane</keyword>
<comment type="caution">
    <text evidence="4">The sequence shown here is derived from an EMBL/GenBank/DDBJ whole genome shotgun (WGS) entry which is preliminary data.</text>
</comment>
<evidence type="ECO:0000256" key="1">
    <source>
        <dbReference type="SAM" id="MobiDB-lite"/>
    </source>
</evidence>
<keyword evidence="3" id="KW-0732">Signal</keyword>
<feature type="region of interest" description="Disordered" evidence="1">
    <location>
        <begin position="327"/>
        <end position="347"/>
    </location>
</feature>
<protein>
    <submittedName>
        <fullName evidence="4">Uncharacterized protein</fullName>
    </submittedName>
</protein>
<feature type="chain" id="PRO_5040405455" evidence="3">
    <location>
        <begin position="27"/>
        <end position="466"/>
    </location>
</feature>
<dbReference type="EMBL" id="BRPK01000012">
    <property type="protein sequence ID" value="GLB42979.1"/>
    <property type="molecule type" value="Genomic_DNA"/>
</dbReference>
<feature type="compositionally biased region" description="Low complexity" evidence="1">
    <location>
        <begin position="242"/>
        <end position="264"/>
    </location>
</feature>
<feature type="compositionally biased region" description="Low complexity" evidence="1">
    <location>
        <begin position="394"/>
        <end position="413"/>
    </location>
</feature>
<dbReference type="OrthoDB" id="2527908at2759"/>
<sequence>MRVRPSFFSIVPFLWILLSFARVASAQSSSFGWSFGQDVGTSLTECATLPITITSKGANGASYYMIALATNGVPTTSLVGTTGGTLSWVVNQPAGTSVLLYLLDGAGNSGTIPPTPYTVTGGQSSQCLPSSPNSSSFTVTPNVTEQIATCDLWQLVVRGGSPPYNVLLASPGASSVTNVTLPAGSNMYTYVNRAAPQGTLLAAVSDSKGAWAKGTPYVITTGSNDTTCGGLTSFSGVAPPDTTSTTSNSSTSTGTPNTTSNRNSNKTPIIAGVCGALGGLLIIGAILLFLLRQRKRNATTEKEYLEPRQFQETGNYHPLTTLPTSFVSAPSSGSTKQRNAGPSRQRGPLTVISVASSYEPPSTATLMPASTSTAVSIAPTTAVGRNSKAREVSAAAVSPTPSAAPALLSSTPSEDSRWPPGIDQTSPGPSEVVIQHTDARGVTVRELPPPYGSQVSGPAPMEQAPS</sequence>
<name>A0A9P3PWQ0_LYOSH</name>
<evidence type="ECO:0000256" key="2">
    <source>
        <dbReference type="SAM" id="Phobius"/>
    </source>
</evidence>
<dbReference type="CDD" id="cd12087">
    <property type="entry name" value="TM_EGFR-like"/>
    <property type="match status" value="1"/>
</dbReference>
<evidence type="ECO:0000256" key="3">
    <source>
        <dbReference type="SAM" id="SignalP"/>
    </source>
</evidence>
<feature type="region of interest" description="Disordered" evidence="1">
    <location>
        <begin position="394"/>
        <end position="466"/>
    </location>
</feature>
<keyword evidence="2" id="KW-1133">Transmembrane helix</keyword>
<reference evidence="4" key="1">
    <citation type="submission" date="2022-07" db="EMBL/GenBank/DDBJ databases">
        <title>The genome of Lyophyllum shimeji provides insight into the initial evolution of ectomycorrhizal fungal genome.</title>
        <authorList>
            <person name="Kobayashi Y."/>
            <person name="Shibata T."/>
            <person name="Hirakawa H."/>
            <person name="Shigenobu S."/>
            <person name="Nishiyama T."/>
            <person name="Yamada A."/>
            <person name="Hasebe M."/>
            <person name="Kawaguchi M."/>
        </authorList>
    </citation>
    <scope>NUCLEOTIDE SEQUENCE</scope>
    <source>
        <strain evidence="4">AT787</strain>
    </source>
</reference>
<feature type="region of interest" description="Disordered" evidence="1">
    <location>
        <begin position="233"/>
        <end position="264"/>
    </location>
</feature>
<feature type="compositionally biased region" description="Polar residues" evidence="1">
    <location>
        <begin position="327"/>
        <end position="342"/>
    </location>
</feature>
<feature type="transmembrane region" description="Helical" evidence="2">
    <location>
        <begin position="269"/>
        <end position="291"/>
    </location>
</feature>
<keyword evidence="5" id="KW-1185">Reference proteome</keyword>
<gene>
    <name evidence="4" type="ORF">LshimejAT787_1204280</name>
</gene>